<feature type="compositionally biased region" description="Polar residues" evidence="1">
    <location>
        <begin position="293"/>
        <end position="304"/>
    </location>
</feature>
<dbReference type="EMBL" id="BMQL01000006">
    <property type="protein sequence ID" value="GGR03874.1"/>
    <property type="molecule type" value="Genomic_DNA"/>
</dbReference>
<name>A0A918F344_9DEIO</name>
<feature type="region of interest" description="Disordered" evidence="1">
    <location>
        <begin position="395"/>
        <end position="417"/>
    </location>
</feature>
<dbReference type="InterPro" id="IPR036259">
    <property type="entry name" value="MFS_trans_sf"/>
</dbReference>
<evidence type="ECO:0000313" key="3">
    <source>
        <dbReference type="EMBL" id="GGR03874.1"/>
    </source>
</evidence>
<dbReference type="AlphaFoldDB" id="A0A918F344"/>
<evidence type="ECO:0000256" key="1">
    <source>
        <dbReference type="SAM" id="MobiDB-lite"/>
    </source>
</evidence>
<sequence>MTHRSPSPTDSGFREKLRRTLHLRTGEGRLVAALGSLLLVNSFAIQLSYVASVSGLLENGQVVGLPTVWLLSYLLTLGLTSVQLRLIDRYDKRRLLVGVSMVFALLLYAVWWGLNLHLPSVLTYGLLYVIADQQWLIFPLVFWAMCSDVMGMAQAKRLFPIIASVGFVGKILGLTLAWLAPLVANRLNLHLPGLLLLGFVMYVLAAILSVRLSGQSAAQSAVRLPRPTSGPPSEQSGTPVHREHAPPFLRLFAEHHRNHRQGSAVLRRRWTPGQWNFSAWLRARSGAIVVDLNTETPKKTQQAPGLTEPDRPRPNLEPPTAVAGPLDASSSPARSPAPTNPPAFLRVQLPPQIPSPPAASVPSAVNAPSPVPSSVGEGAGAEASHWITPGVVTARRRQAAPGSAPGPADSLRRPSTPPARDALGTGWQFIQDVPIFKYQALSVFVLAACETILEFVFLYRLEYAFSQADQYQSFYSGYRFLTTLLGFALQALVTGRVIERLTLRNALSVTAVVLSGVCGVLLLLPGIVSSALGMGVTRVVRDTIDESSQKSLQAVIPSDKRGRVSLLIDSYILSLGTVASCLLLLAVWHFAPNWSAAVRLAILMVAALLLACVGVWSVLRLRQVYDSSLLNWRLRRRQRGGDVLERLEF</sequence>
<feature type="transmembrane region" description="Helical" evidence="2">
    <location>
        <begin position="30"/>
        <end position="51"/>
    </location>
</feature>
<dbReference type="Proteomes" id="UP000603865">
    <property type="component" value="Unassembled WGS sequence"/>
</dbReference>
<keyword evidence="2" id="KW-0812">Transmembrane</keyword>
<proteinExistence type="predicted"/>
<protein>
    <recommendedName>
        <fullName evidence="5">MFS transporter</fullName>
    </recommendedName>
</protein>
<feature type="region of interest" description="Disordered" evidence="1">
    <location>
        <begin position="292"/>
        <end position="380"/>
    </location>
</feature>
<feature type="transmembrane region" description="Helical" evidence="2">
    <location>
        <begin position="571"/>
        <end position="591"/>
    </location>
</feature>
<dbReference type="RefSeq" id="WP_189089147.1">
    <property type="nucleotide sequence ID" value="NZ_BMQL01000006.1"/>
</dbReference>
<keyword evidence="2" id="KW-0472">Membrane</keyword>
<feature type="transmembrane region" description="Helical" evidence="2">
    <location>
        <begin position="158"/>
        <end position="179"/>
    </location>
</feature>
<feature type="compositionally biased region" description="Low complexity" evidence="1">
    <location>
        <begin position="360"/>
        <end position="375"/>
    </location>
</feature>
<keyword evidence="2" id="KW-1133">Transmembrane helix</keyword>
<feature type="transmembrane region" description="Helical" evidence="2">
    <location>
        <begin position="505"/>
        <end position="528"/>
    </location>
</feature>
<organism evidence="3 4">
    <name type="scientific">Deinococcus ruber</name>
    <dbReference type="NCBI Taxonomy" id="1848197"/>
    <lineage>
        <taxon>Bacteria</taxon>
        <taxon>Thermotogati</taxon>
        <taxon>Deinococcota</taxon>
        <taxon>Deinococci</taxon>
        <taxon>Deinococcales</taxon>
        <taxon>Deinococcaceae</taxon>
        <taxon>Deinococcus</taxon>
    </lineage>
</organism>
<evidence type="ECO:0000256" key="2">
    <source>
        <dbReference type="SAM" id="Phobius"/>
    </source>
</evidence>
<feature type="transmembrane region" description="Helical" evidence="2">
    <location>
        <begin position="598"/>
        <end position="619"/>
    </location>
</feature>
<gene>
    <name evidence="3" type="ORF">GCM10008957_16030</name>
</gene>
<evidence type="ECO:0000313" key="4">
    <source>
        <dbReference type="Proteomes" id="UP000603865"/>
    </source>
</evidence>
<feature type="compositionally biased region" description="Low complexity" evidence="1">
    <location>
        <begin position="328"/>
        <end position="337"/>
    </location>
</feature>
<feature type="transmembrane region" description="Helical" evidence="2">
    <location>
        <begin position="126"/>
        <end position="146"/>
    </location>
</feature>
<feature type="transmembrane region" description="Helical" evidence="2">
    <location>
        <begin position="478"/>
        <end position="498"/>
    </location>
</feature>
<comment type="caution">
    <text evidence="3">The sequence shown here is derived from an EMBL/GenBank/DDBJ whole genome shotgun (WGS) entry which is preliminary data.</text>
</comment>
<feature type="transmembrane region" description="Helical" evidence="2">
    <location>
        <begin position="63"/>
        <end position="82"/>
    </location>
</feature>
<feature type="transmembrane region" description="Helical" evidence="2">
    <location>
        <begin position="191"/>
        <end position="210"/>
    </location>
</feature>
<reference evidence="3" key="2">
    <citation type="submission" date="2020-09" db="EMBL/GenBank/DDBJ databases">
        <authorList>
            <person name="Sun Q."/>
            <person name="Ohkuma M."/>
        </authorList>
    </citation>
    <scope>NUCLEOTIDE SEQUENCE</scope>
    <source>
        <strain evidence="3">JCM 31311</strain>
    </source>
</reference>
<feature type="transmembrane region" description="Helical" evidence="2">
    <location>
        <begin position="94"/>
        <end position="114"/>
    </location>
</feature>
<keyword evidence="4" id="KW-1185">Reference proteome</keyword>
<evidence type="ECO:0008006" key="5">
    <source>
        <dbReference type="Google" id="ProtNLM"/>
    </source>
</evidence>
<accession>A0A918F344</accession>
<dbReference type="SUPFAM" id="SSF103473">
    <property type="entry name" value="MFS general substrate transporter"/>
    <property type="match status" value="2"/>
</dbReference>
<feature type="region of interest" description="Disordered" evidence="1">
    <location>
        <begin position="221"/>
        <end position="242"/>
    </location>
</feature>
<feature type="transmembrane region" description="Helical" evidence="2">
    <location>
        <begin position="438"/>
        <end position="458"/>
    </location>
</feature>
<feature type="compositionally biased region" description="Low complexity" evidence="1">
    <location>
        <begin position="399"/>
        <end position="408"/>
    </location>
</feature>
<reference evidence="3" key="1">
    <citation type="journal article" date="2014" name="Int. J. Syst. Evol. Microbiol.">
        <title>Complete genome sequence of Corynebacterium casei LMG S-19264T (=DSM 44701T), isolated from a smear-ripened cheese.</title>
        <authorList>
            <consortium name="US DOE Joint Genome Institute (JGI-PGF)"/>
            <person name="Walter F."/>
            <person name="Albersmeier A."/>
            <person name="Kalinowski J."/>
            <person name="Ruckert C."/>
        </authorList>
    </citation>
    <scope>NUCLEOTIDE SEQUENCE</scope>
    <source>
        <strain evidence="3">JCM 31311</strain>
    </source>
</reference>